<protein>
    <submittedName>
        <fullName evidence="2">Uncharacterized protein</fullName>
    </submittedName>
</protein>
<proteinExistence type="predicted"/>
<evidence type="ECO:0000256" key="1">
    <source>
        <dbReference type="SAM" id="Phobius"/>
    </source>
</evidence>
<accession>A0ABS5Z7B7</accession>
<evidence type="ECO:0000313" key="2">
    <source>
        <dbReference type="EMBL" id="MBU2709828.1"/>
    </source>
</evidence>
<comment type="caution">
    <text evidence="2">The sequence shown here is derived from an EMBL/GenBank/DDBJ whole genome shotgun (WGS) entry which is preliminary data.</text>
</comment>
<keyword evidence="1" id="KW-1133">Transmembrane helix</keyword>
<reference evidence="2 3" key="1">
    <citation type="submission" date="2021-04" db="EMBL/GenBank/DDBJ databases">
        <authorList>
            <person name="Pira H."/>
            <person name="Risdian C."/>
            <person name="Wink J."/>
        </authorList>
    </citation>
    <scope>NUCLEOTIDE SEQUENCE [LARGE SCALE GENOMIC DNA]</scope>
    <source>
        <strain evidence="2 3">WH53</strain>
    </source>
</reference>
<feature type="transmembrane region" description="Helical" evidence="1">
    <location>
        <begin position="43"/>
        <end position="62"/>
    </location>
</feature>
<keyword evidence="1" id="KW-0472">Membrane</keyword>
<sequence length="77" mass="8784">MLTDLAIDLPLSNTNNLHHPTGIGLSSGLAEVIKIRKKNHHFVIFYFSAAIFYMVIINEYLVSDLARKYRLYCSIQA</sequence>
<name>A0ABS5Z7B7_9GAMM</name>
<dbReference type="EMBL" id="JAGSOY010000003">
    <property type="protein sequence ID" value="MBU2709828.1"/>
    <property type="molecule type" value="Genomic_DNA"/>
</dbReference>
<gene>
    <name evidence="2" type="ORF">KCG35_02005</name>
</gene>
<keyword evidence="1" id="KW-0812">Transmembrane</keyword>
<evidence type="ECO:0000313" key="3">
    <source>
        <dbReference type="Proteomes" id="UP000690515"/>
    </source>
</evidence>
<organism evidence="2 3">
    <name type="scientific">Zooshikella harenae</name>
    <dbReference type="NCBI Taxonomy" id="2827238"/>
    <lineage>
        <taxon>Bacteria</taxon>
        <taxon>Pseudomonadati</taxon>
        <taxon>Pseudomonadota</taxon>
        <taxon>Gammaproteobacteria</taxon>
        <taxon>Oceanospirillales</taxon>
        <taxon>Zooshikellaceae</taxon>
        <taxon>Zooshikella</taxon>
    </lineage>
</organism>
<dbReference type="Proteomes" id="UP000690515">
    <property type="component" value="Unassembled WGS sequence"/>
</dbReference>
<dbReference type="RefSeq" id="WP_215817994.1">
    <property type="nucleotide sequence ID" value="NZ_JAGSOY010000003.1"/>
</dbReference>
<keyword evidence="3" id="KW-1185">Reference proteome</keyword>